<reference evidence="2" key="1">
    <citation type="submission" date="2022-11" db="UniProtKB">
        <authorList>
            <consortium name="WormBaseParasite"/>
        </authorList>
    </citation>
    <scope>IDENTIFICATION</scope>
</reference>
<name>A0AC34G192_9BILA</name>
<evidence type="ECO:0000313" key="2">
    <source>
        <dbReference type="WBParaSite" id="ES5_v2.g23327.t1"/>
    </source>
</evidence>
<accession>A0AC34G192</accession>
<evidence type="ECO:0000313" key="1">
    <source>
        <dbReference type="Proteomes" id="UP000887579"/>
    </source>
</evidence>
<proteinExistence type="predicted"/>
<protein>
    <submittedName>
        <fullName evidence="2">Uncharacterized protein</fullName>
    </submittedName>
</protein>
<organism evidence="1 2">
    <name type="scientific">Panagrolaimus sp. ES5</name>
    <dbReference type="NCBI Taxonomy" id="591445"/>
    <lineage>
        <taxon>Eukaryota</taxon>
        <taxon>Metazoa</taxon>
        <taxon>Ecdysozoa</taxon>
        <taxon>Nematoda</taxon>
        <taxon>Chromadorea</taxon>
        <taxon>Rhabditida</taxon>
        <taxon>Tylenchina</taxon>
        <taxon>Panagrolaimomorpha</taxon>
        <taxon>Panagrolaimoidea</taxon>
        <taxon>Panagrolaimidae</taxon>
        <taxon>Panagrolaimus</taxon>
    </lineage>
</organism>
<dbReference type="WBParaSite" id="ES5_v2.g23327.t1">
    <property type="protein sequence ID" value="ES5_v2.g23327.t1"/>
    <property type="gene ID" value="ES5_v2.g23327"/>
</dbReference>
<sequence>MSLNLLENDHEPSNNKNLENYSSKNSSTLSLHISAYENFVEIADGGNDDEENAKFLKQNKVGGKTWKGLKKAVFGATSINSFEIPRQQNDSAPEPETMQFHAAQQLLNPNQADNDGFEVVKNTKDKKKSKSNDFMHISPEAVKCIHQHTCVSDVIEQSVTFNGKSDNIKYQVYGYPFGNDAIDFKKETSFNAVIQLVENPLNAVLKASYKFYFFDKNSKKHSFEGERIIDRKTTSKDIHLMDLAEFKDIMDTVGDGQKISFKISFTAVRELEPYLSQREDEPGKKFTSSFPVDILNIPNDFRNSPEYYFNGILFQFRLFMNGGEPWIDFQLLENPSRKKQNAKFDVKSSDHMLTTVEYTFGTSYRSPPKQSLLPPGKNWSSLLTDIEVVPHVVEQAV</sequence>
<dbReference type="Proteomes" id="UP000887579">
    <property type="component" value="Unplaced"/>
</dbReference>